<feature type="disulfide bond" evidence="1">
    <location>
        <begin position="90"/>
        <end position="105"/>
    </location>
</feature>
<dbReference type="GO" id="GO:0009897">
    <property type="term" value="C:external side of plasma membrane"/>
    <property type="evidence" value="ECO:0007669"/>
    <property type="project" value="TreeGrafter"/>
</dbReference>
<dbReference type="PANTHER" id="PTHR46874:SF1">
    <property type="entry name" value="TUMOR NECROSIS FACTOR RECEPTOR SUPERFAMILY MEMBER 6"/>
    <property type="match status" value="1"/>
</dbReference>
<evidence type="ECO:0000256" key="2">
    <source>
        <dbReference type="SAM" id="Phobius"/>
    </source>
</evidence>
<feature type="repeat" description="TNFR-Cys" evidence="1">
    <location>
        <begin position="133"/>
        <end position="171"/>
    </location>
</feature>
<dbReference type="AlphaFoldDB" id="A0AAV6S4W4"/>
<dbReference type="GO" id="GO:0032872">
    <property type="term" value="P:regulation of stress-activated MAPK cascade"/>
    <property type="evidence" value="ECO:0007669"/>
    <property type="project" value="TreeGrafter"/>
</dbReference>
<gene>
    <name evidence="6" type="ORF">JOB18_006703</name>
</gene>
<proteinExistence type="predicted"/>
<dbReference type="GO" id="GO:0045121">
    <property type="term" value="C:membrane raft"/>
    <property type="evidence" value="ECO:0007669"/>
    <property type="project" value="TreeGrafter"/>
</dbReference>
<keyword evidence="3" id="KW-0732">Signal</keyword>
<dbReference type="GO" id="GO:0097049">
    <property type="term" value="P:motor neuron apoptotic process"/>
    <property type="evidence" value="ECO:0007669"/>
    <property type="project" value="TreeGrafter"/>
</dbReference>
<sequence length="330" mass="36058">MASDSNKFTGKFFTFLLFTSQVSLAYSSRSLLTDGKVTQHAVKGLFRNRRQMCPDGTYYYEGRTCCLCGAGLRLESHCSVKPNDGQCELCDPGTYSSDPNFQLFCEPCTSCEHPNANLELVEPCTSARNAKCGCKKGHYCDTETCTLCHPCQECGTEGVKVACTGTNNTICNDIGGNGAIIGGVIALIVAILILAGLLSFYFCRRRRRRFSPSQESAAQTNGTATEMVLLPVNDLHHHLHDVARILGWKDMMEVAMRTGIQKTDIENCQLNNPGNAGDQTVELLGTFCEKHGRTAASTLIDALQKTGKKDKVEKVTELLRRDDNAASSNI</sequence>
<dbReference type="GO" id="GO:0031265">
    <property type="term" value="C:CD95 death-inducing signaling complex"/>
    <property type="evidence" value="ECO:0007669"/>
    <property type="project" value="TreeGrafter"/>
</dbReference>
<dbReference type="SMART" id="SM00208">
    <property type="entry name" value="TNFR"/>
    <property type="match status" value="3"/>
</dbReference>
<evidence type="ECO:0000256" key="1">
    <source>
        <dbReference type="PROSITE-ProRule" id="PRU00206"/>
    </source>
</evidence>
<dbReference type="PROSITE" id="PS50050">
    <property type="entry name" value="TNFR_NGFR_2"/>
    <property type="match status" value="2"/>
</dbReference>
<keyword evidence="2" id="KW-0812">Transmembrane</keyword>
<dbReference type="InterPro" id="IPR001368">
    <property type="entry name" value="TNFR/NGFR_Cys_rich_reg"/>
</dbReference>
<keyword evidence="1" id="KW-1015">Disulfide bond</keyword>
<dbReference type="GO" id="GO:0005031">
    <property type="term" value="F:tumor necrosis factor receptor activity"/>
    <property type="evidence" value="ECO:0007669"/>
    <property type="project" value="TreeGrafter"/>
</dbReference>
<dbReference type="Pfam" id="PF00531">
    <property type="entry name" value="Death"/>
    <property type="match status" value="1"/>
</dbReference>
<dbReference type="InterPro" id="IPR000488">
    <property type="entry name" value="Death_dom"/>
</dbReference>
<protein>
    <submittedName>
        <fullName evidence="6">Tumor necrosis factor receptor superfamily member 6-like</fullName>
    </submittedName>
</protein>
<comment type="caution">
    <text evidence="6">The sequence shown here is derived from an EMBL/GenBank/DDBJ whole genome shotgun (WGS) entry which is preliminary data.</text>
</comment>
<feature type="transmembrane region" description="Helical" evidence="2">
    <location>
        <begin position="179"/>
        <end position="203"/>
    </location>
</feature>
<organism evidence="6 7">
    <name type="scientific">Solea senegalensis</name>
    <name type="common">Senegalese sole</name>
    <dbReference type="NCBI Taxonomy" id="28829"/>
    <lineage>
        <taxon>Eukaryota</taxon>
        <taxon>Metazoa</taxon>
        <taxon>Chordata</taxon>
        <taxon>Craniata</taxon>
        <taxon>Vertebrata</taxon>
        <taxon>Euteleostomi</taxon>
        <taxon>Actinopterygii</taxon>
        <taxon>Neopterygii</taxon>
        <taxon>Teleostei</taxon>
        <taxon>Neoteleostei</taxon>
        <taxon>Acanthomorphata</taxon>
        <taxon>Carangaria</taxon>
        <taxon>Pleuronectiformes</taxon>
        <taxon>Pleuronectoidei</taxon>
        <taxon>Soleidae</taxon>
        <taxon>Solea</taxon>
    </lineage>
</organism>
<feature type="chain" id="PRO_5043518283" evidence="3">
    <location>
        <begin position="26"/>
        <end position="330"/>
    </location>
</feature>
<keyword evidence="6" id="KW-0675">Receptor</keyword>
<evidence type="ECO:0000313" key="7">
    <source>
        <dbReference type="Proteomes" id="UP000693946"/>
    </source>
</evidence>
<keyword evidence="7" id="KW-1185">Reference proteome</keyword>
<comment type="caution">
    <text evidence="1">Lacks conserved residue(s) required for the propagation of feature annotation.</text>
</comment>
<dbReference type="Proteomes" id="UP000693946">
    <property type="component" value="Linkage Group LG15"/>
</dbReference>
<feature type="domain" description="TNFR-Cys" evidence="5">
    <location>
        <begin position="89"/>
        <end position="132"/>
    </location>
</feature>
<accession>A0AAV6S4W4</accession>
<dbReference type="PROSITE" id="PS50017">
    <property type="entry name" value="DEATH_DOMAIN"/>
    <property type="match status" value="1"/>
</dbReference>
<keyword evidence="2" id="KW-0472">Membrane</keyword>
<feature type="domain" description="Death" evidence="4">
    <location>
        <begin position="253"/>
        <end position="319"/>
    </location>
</feature>
<dbReference type="GO" id="GO:0097527">
    <property type="term" value="P:necroptotic signaling pathway"/>
    <property type="evidence" value="ECO:0007669"/>
    <property type="project" value="TreeGrafter"/>
</dbReference>
<dbReference type="EMBL" id="JAGKHQ010000007">
    <property type="protein sequence ID" value="KAG7511662.1"/>
    <property type="molecule type" value="Genomic_DNA"/>
</dbReference>
<dbReference type="Pfam" id="PF00020">
    <property type="entry name" value="TNFR_c6"/>
    <property type="match status" value="1"/>
</dbReference>
<feature type="domain" description="TNFR-Cys" evidence="5">
    <location>
        <begin position="133"/>
        <end position="171"/>
    </location>
</feature>
<evidence type="ECO:0000259" key="5">
    <source>
        <dbReference type="PROSITE" id="PS50050"/>
    </source>
</evidence>
<reference evidence="6 7" key="1">
    <citation type="journal article" date="2021" name="Sci. Rep.">
        <title>Chromosome anchoring in Senegalese sole (Solea senegalensis) reveals sex-associated markers and genome rearrangements in flatfish.</title>
        <authorList>
            <person name="Guerrero-Cozar I."/>
            <person name="Gomez-Garrido J."/>
            <person name="Berbel C."/>
            <person name="Martinez-Blanch J.F."/>
            <person name="Alioto T."/>
            <person name="Claros M.G."/>
            <person name="Gagnaire P.A."/>
            <person name="Manchado M."/>
        </authorList>
    </citation>
    <scope>NUCLEOTIDE SEQUENCE [LARGE SCALE GENOMIC DNA]</scope>
    <source>
        <strain evidence="6">Sse05_10M</strain>
    </source>
</reference>
<evidence type="ECO:0000256" key="3">
    <source>
        <dbReference type="SAM" id="SignalP"/>
    </source>
</evidence>
<dbReference type="GO" id="GO:0043066">
    <property type="term" value="P:negative regulation of apoptotic process"/>
    <property type="evidence" value="ECO:0007669"/>
    <property type="project" value="TreeGrafter"/>
</dbReference>
<evidence type="ECO:0000313" key="6">
    <source>
        <dbReference type="EMBL" id="KAG7511662.1"/>
    </source>
</evidence>
<dbReference type="GO" id="GO:0097192">
    <property type="term" value="P:extrinsic apoptotic signaling pathway in absence of ligand"/>
    <property type="evidence" value="ECO:0007669"/>
    <property type="project" value="TreeGrafter"/>
</dbReference>
<dbReference type="GO" id="GO:0006924">
    <property type="term" value="P:activation-induced cell death of T cells"/>
    <property type="evidence" value="ECO:0007669"/>
    <property type="project" value="TreeGrafter"/>
</dbReference>
<feature type="repeat" description="TNFR-Cys" evidence="1">
    <location>
        <begin position="89"/>
        <end position="132"/>
    </location>
</feature>
<dbReference type="PANTHER" id="PTHR46874">
    <property type="entry name" value="TUMOR NECROSIS FACTOR RECEPTOR SUPERFAMILY MEMBER 6"/>
    <property type="match status" value="1"/>
</dbReference>
<name>A0AAV6S4W4_SOLSE</name>
<feature type="signal peptide" evidence="3">
    <location>
        <begin position="1"/>
        <end position="25"/>
    </location>
</feature>
<evidence type="ECO:0000259" key="4">
    <source>
        <dbReference type="PROSITE" id="PS50017"/>
    </source>
</evidence>
<keyword evidence="2" id="KW-1133">Transmembrane helix</keyword>